<evidence type="ECO:0000313" key="1">
    <source>
        <dbReference type="EMBL" id="KHJ74716.1"/>
    </source>
</evidence>
<organism evidence="1 2">
    <name type="scientific">Oesophagostomum dentatum</name>
    <name type="common">Nodular worm</name>
    <dbReference type="NCBI Taxonomy" id="61180"/>
    <lineage>
        <taxon>Eukaryota</taxon>
        <taxon>Metazoa</taxon>
        <taxon>Ecdysozoa</taxon>
        <taxon>Nematoda</taxon>
        <taxon>Chromadorea</taxon>
        <taxon>Rhabditida</taxon>
        <taxon>Rhabditina</taxon>
        <taxon>Rhabditomorpha</taxon>
        <taxon>Strongyloidea</taxon>
        <taxon>Strongylidae</taxon>
        <taxon>Oesophagostomum</taxon>
    </lineage>
</organism>
<gene>
    <name evidence="1" type="ORF">OESDEN_25668</name>
</gene>
<keyword evidence="2" id="KW-1185">Reference proteome</keyword>
<dbReference type="AlphaFoldDB" id="A0A0B1RSU4"/>
<sequence length="36" mass="3953">MACSSGNPKPSHLASLSCHLPIQRRISNVKSSEFLR</sequence>
<proteinExistence type="predicted"/>
<protein>
    <submittedName>
        <fullName evidence="1">Uncharacterized protein</fullName>
    </submittedName>
</protein>
<accession>A0A0B1RSU4</accession>
<evidence type="ECO:0000313" key="2">
    <source>
        <dbReference type="Proteomes" id="UP000053660"/>
    </source>
</evidence>
<reference evidence="1 2" key="1">
    <citation type="submission" date="2014-03" db="EMBL/GenBank/DDBJ databases">
        <title>Draft genome of the hookworm Oesophagostomum dentatum.</title>
        <authorList>
            <person name="Mitreva M."/>
        </authorList>
    </citation>
    <scope>NUCLEOTIDE SEQUENCE [LARGE SCALE GENOMIC DNA]</scope>
    <source>
        <strain evidence="1 2">OD-Hann</strain>
    </source>
</reference>
<dbReference type="EMBL" id="KN613453">
    <property type="protein sequence ID" value="KHJ74716.1"/>
    <property type="molecule type" value="Genomic_DNA"/>
</dbReference>
<name>A0A0B1RSU4_OESDE</name>
<dbReference type="Proteomes" id="UP000053660">
    <property type="component" value="Unassembled WGS sequence"/>
</dbReference>